<evidence type="ECO:0000259" key="1">
    <source>
        <dbReference type="Pfam" id="PF07883"/>
    </source>
</evidence>
<protein>
    <submittedName>
        <fullName evidence="2">Quercetin 2,3-dioxygenase</fullName>
        <ecNumber evidence="2">1.13.11.24</ecNumber>
    </submittedName>
</protein>
<gene>
    <name evidence="2" type="ORF">FX988_01247</name>
</gene>
<dbReference type="GO" id="GO:0008127">
    <property type="term" value="F:quercetin 2,3-dioxygenase activity"/>
    <property type="evidence" value="ECO:0007669"/>
    <property type="project" value="UniProtKB-EC"/>
</dbReference>
<reference evidence="2 3" key="1">
    <citation type="submission" date="2019-12" db="EMBL/GenBank/DDBJ databases">
        <title>Genome sequencing and assembly of endphytes of Porphyra tenera.</title>
        <authorList>
            <person name="Park J.M."/>
            <person name="Shin R."/>
            <person name="Jo S.H."/>
        </authorList>
    </citation>
    <scope>NUCLEOTIDE SEQUENCE [LARGE SCALE GENOMIC DNA]</scope>
    <source>
        <strain evidence="2 3">GPM4</strain>
    </source>
</reference>
<dbReference type="InterPro" id="IPR013096">
    <property type="entry name" value="Cupin_2"/>
</dbReference>
<keyword evidence="2" id="KW-0560">Oxidoreductase</keyword>
<evidence type="ECO:0000313" key="2">
    <source>
        <dbReference type="EMBL" id="QHJ11025.1"/>
    </source>
</evidence>
<sequence length="152" mass="17104">MAIQPIIKRAQEGKWLNVLGMQLQFLCTSDDTQGRYSSMLNTVPKGCGAPPHQHPWDEAFYVLKGEVEFQVGDEVYLLKPGDYILSPADTTHAFTGLSDEEGLMIAFESPGHSHRFFKEINDTVTQLPNDLVKMPAIGQRHKVTFVSQQDKR</sequence>
<accession>A0A857JGA0</accession>
<evidence type="ECO:0000313" key="3">
    <source>
        <dbReference type="Proteomes" id="UP000464524"/>
    </source>
</evidence>
<dbReference type="EMBL" id="CP047656">
    <property type="protein sequence ID" value="QHJ11025.1"/>
    <property type="molecule type" value="Genomic_DNA"/>
</dbReference>
<keyword evidence="3" id="KW-1185">Reference proteome</keyword>
<dbReference type="InterPro" id="IPR053146">
    <property type="entry name" value="QDO-like"/>
</dbReference>
<dbReference type="KEGG" id="pmes:FX988_01247"/>
<dbReference type="InterPro" id="IPR014710">
    <property type="entry name" value="RmlC-like_jellyroll"/>
</dbReference>
<dbReference type="RefSeq" id="WP_160178814.1">
    <property type="nucleotide sequence ID" value="NZ_CP047656.1"/>
</dbReference>
<dbReference type="SUPFAM" id="SSF51182">
    <property type="entry name" value="RmlC-like cupins"/>
    <property type="match status" value="1"/>
</dbReference>
<dbReference type="Pfam" id="PF07883">
    <property type="entry name" value="Cupin_2"/>
    <property type="match status" value="1"/>
</dbReference>
<feature type="domain" description="Cupin type-2" evidence="1">
    <location>
        <begin position="42"/>
        <end position="105"/>
    </location>
</feature>
<dbReference type="Gene3D" id="2.60.120.10">
    <property type="entry name" value="Jelly Rolls"/>
    <property type="match status" value="1"/>
</dbReference>
<dbReference type="Proteomes" id="UP000464524">
    <property type="component" value="Chromosome"/>
</dbReference>
<dbReference type="AlphaFoldDB" id="A0A857JGA0"/>
<name>A0A857JGA0_9ALTE</name>
<proteinExistence type="predicted"/>
<dbReference type="InterPro" id="IPR011051">
    <property type="entry name" value="RmlC_Cupin_sf"/>
</dbReference>
<organism evidence="2 3">
    <name type="scientific">Paraglaciecola mesophila</name>
    <dbReference type="NCBI Taxonomy" id="197222"/>
    <lineage>
        <taxon>Bacteria</taxon>
        <taxon>Pseudomonadati</taxon>
        <taxon>Pseudomonadota</taxon>
        <taxon>Gammaproteobacteria</taxon>
        <taxon>Alteromonadales</taxon>
        <taxon>Alteromonadaceae</taxon>
        <taxon>Paraglaciecola</taxon>
    </lineage>
</organism>
<dbReference type="OrthoDB" id="9090296at2"/>
<dbReference type="PANTHER" id="PTHR36440">
    <property type="entry name" value="PUTATIVE (AFU_ORTHOLOGUE AFUA_8G07350)-RELATED"/>
    <property type="match status" value="1"/>
</dbReference>
<dbReference type="PANTHER" id="PTHR36440:SF1">
    <property type="entry name" value="PUTATIVE (AFU_ORTHOLOGUE AFUA_8G07350)-RELATED"/>
    <property type="match status" value="1"/>
</dbReference>
<keyword evidence="2" id="KW-0223">Dioxygenase</keyword>
<dbReference type="EC" id="1.13.11.24" evidence="2"/>